<dbReference type="Gene3D" id="2.30.110.10">
    <property type="entry name" value="Electron Transport, Fmn-binding Protein, Chain A"/>
    <property type="match status" value="1"/>
</dbReference>
<protein>
    <submittedName>
        <fullName evidence="1">FMN-binding negative transcriptional regulator</fullName>
    </submittedName>
</protein>
<name>A0ABX8ABW7_9BRAD</name>
<keyword evidence="2" id="KW-1185">Reference proteome</keyword>
<accession>A0ABX8ABW7</accession>
<proteinExistence type="predicted"/>
<dbReference type="InterPro" id="IPR012349">
    <property type="entry name" value="Split_barrel_FMN-bd"/>
</dbReference>
<gene>
    <name evidence="1" type="ORF">RPMA_14395</name>
</gene>
<organism evidence="1 2">
    <name type="scientific">Tardiphaga alba</name>
    <dbReference type="NCBI Taxonomy" id="340268"/>
    <lineage>
        <taxon>Bacteria</taxon>
        <taxon>Pseudomonadati</taxon>
        <taxon>Pseudomonadota</taxon>
        <taxon>Alphaproteobacteria</taxon>
        <taxon>Hyphomicrobiales</taxon>
        <taxon>Nitrobacteraceae</taxon>
        <taxon>Tardiphaga</taxon>
    </lineage>
</organism>
<reference evidence="1 2" key="1">
    <citation type="submission" date="2019-02" db="EMBL/GenBank/DDBJ databases">
        <title>Emended description of the genus Rhodopseudomonas and description of Rhodopseudomonas albus sp. nov., a non-phototrophic, heavy-metal-tolerant bacterium isolated from garden soil.</title>
        <authorList>
            <person name="Bao Z."/>
            <person name="Cao W.W."/>
            <person name="Sato Y."/>
            <person name="Nishizawa T."/>
            <person name="Zhao J."/>
            <person name="Guo Y."/>
            <person name="Ohta H."/>
        </authorList>
    </citation>
    <scope>NUCLEOTIDE SEQUENCE [LARGE SCALE GENOMIC DNA]</scope>
    <source>
        <strain evidence="1 2">SK50-23</strain>
    </source>
</reference>
<dbReference type="PIRSF" id="PIRSF010372">
    <property type="entry name" value="PaiB"/>
    <property type="match status" value="1"/>
</dbReference>
<dbReference type="Pfam" id="PF04299">
    <property type="entry name" value="FMN_bind_2"/>
    <property type="match status" value="1"/>
</dbReference>
<dbReference type="PANTHER" id="PTHR35802:SF1">
    <property type="entry name" value="PROTEASE SYNTHASE AND SPORULATION PROTEIN PAI 2"/>
    <property type="match status" value="1"/>
</dbReference>
<dbReference type="SUPFAM" id="SSF50475">
    <property type="entry name" value="FMN-binding split barrel"/>
    <property type="match status" value="1"/>
</dbReference>
<dbReference type="InterPro" id="IPR007396">
    <property type="entry name" value="TR_PAI2-type"/>
</dbReference>
<dbReference type="EMBL" id="CP036498">
    <property type="protein sequence ID" value="QUS39895.1"/>
    <property type="molecule type" value="Genomic_DNA"/>
</dbReference>
<dbReference type="RefSeq" id="WP_211907964.1">
    <property type="nucleotide sequence ID" value="NZ_CP036498.1"/>
</dbReference>
<evidence type="ECO:0000313" key="1">
    <source>
        <dbReference type="EMBL" id="QUS39895.1"/>
    </source>
</evidence>
<evidence type="ECO:0000313" key="2">
    <source>
        <dbReference type="Proteomes" id="UP000682843"/>
    </source>
</evidence>
<sequence>MYIPAAFRSDDPDLAWQLVEDIRFGCLISGGLGLMASHLPFMVERGDAVRLVGHVARANPQWKELEASPVLVNFLGPNTHISPSWYTTSPRAPTWNYVAVQVRGRVRVTEDRETLRRMVLDLSALMEPDGSPWEAAKLDIAYIDKLLPGIVGFAIEVDHVDVQLRLSQQNNADDQRKVRAALGAGSLRERQVAETMTRYLGRLPE</sequence>
<dbReference type="PANTHER" id="PTHR35802">
    <property type="entry name" value="PROTEASE SYNTHASE AND SPORULATION PROTEIN PAI 2"/>
    <property type="match status" value="1"/>
</dbReference>
<dbReference type="Proteomes" id="UP000682843">
    <property type="component" value="Chromosome"/>
</dbReference>